<dbReference type="PANTHER" id="PTHR10019">
    <property type="entry name" value="SNF5"/>
    <property type="match status" value="1"/>
</dbReference>
<dbReference type="GO" id="GO:0006338">
    <property type="term" value="P:chromatin remodeling"/>
    <property type="evidence" value="ECO:0007669"/>
    <property type="project" value="InterPro"/>
</dbReference>
<dbReference type="EMBL" id="LCWF01000066">
    <property type="protein sequence ID" value="KKY23565.1"/>
    <property type="molecule type" value="Genomic_DNA"/>
</dbReference>
<organism evidence="7 8">
    <name type="scientific">Phaeomoniella chlamydospora</name>
    <name type="common">Phaeoacremonium chlamydosporum</name>
    <dbReference type="NCBI Taxonomy" id="158046"/>
    <lineage>
        <taxon>Eukaryota</taxon>
        <taxon>Fungi</taxon>
        <taxon>Dikarya</taxon>
        <taxon>Ascomycota</taxon>
        <taxon>Pezizomycotina</taxon>
        <taxon>Eurotiomycetes</taxon>
        <taxon>Chaetothyriomycetidae</taxon>
        <taxon>Phaeomoniellales</taxon>
        <taxon>Phaeomoniellaceae</taxon>
        <taxon>Phaeomoniella</taxon>
    </lineage>
</organism>
<keyword evidence="8" id="KW-1185">Reference proteome</keyword>
<feature type="compositionally biased region" description="Low complexity" evidence="6">
    <location>
        <begin position="521"/>
        <end position="531"/>
    </location>
</feature>
<feature type="compositionally biased region" description="Pro residues" evidence="6">
    <location>
        <begin position="662"/>
        <end position="673"/>
    </location>
</feature>
<feature type="compositionally biased region" description="Polar residues" evidence="6">
    <location>
        <begin position="619"/>
        <end position="654"/>
    </location>
</feature>
<comment type="caution">
    <text evidence="7">The sequence shown here is derived from an EMBL/GenBank/DDBJ whole genome shotgun (WGS) entry which is preliminary data.</text>
</comment>
<feature type="region of interest" description="Disordered" evidence="6">
    <location>
        <begin position="1"/>
        <end position="101"/>
    </location>
</feature>
<dbReference type="GO" id="GO:0000228">
    <property type="term" value="C:nuclear chromosome"/>
    <property type="evidence" value="ECO:0007669"/>
    <property type="project" value="InterPro"/>
</dbReference>
<evidence type="ECO:0000256" key="4">
    <source>
        <dbReference type="ARBA" id="ARBA00023163"/>
    </source>
</evidence>
<protein>
    <submittedName>
        <fullName evidence="7">Putative swi-snf complex subunit</fullName>
    </submittedName>
</protein>
<reference evidence="7 8" key="1">
    <citation type="submission" date="2015-05" db="EMBL/GenBank/DDBJ databases">
        <title>Distinctive expansion of gene families associated with plant cell wall degradation and secondary metabolism in the genomes of grapevine trunk pathogens.</title>
        <authorList>
            <person name="Lawrence D.P."/>
            <person name="Travadon R."/>
            <person name="Rolshausen P.E."/>
            <person name="Baumgartner K."/>
        </authorList>
    </citation>
    <scope>NUCLEOTIDE SEQUENCE [LARGE SCALE GENOMIC DNA]</scope>
    <source>
        <strain evidence="7">UCRPC4</strain>
    </source>
</reference>
<sequence length="673" mass="75191">MSLSGTTDGGPVLSSNAVAESTQPTDAITTDGVSNLKKTTQDEGSQTIAEGKEKAMAVLAASGVQVTDNGPGNPNDSRSASPDTQLNGGKKRSRSGSVIVSNSTASNAVTLPIRRTPADKIDLEQYIYREFEYKALLSEQRTKPGLREEKQEEYRFFESLRPQRRADPGSIFGYGYEGYGNSRTDLPGAQQPQILYPSQRKMLGSRKTRAPRVPRKELSIQAEQSEELIPIRLDIEWDKVKLRDTFTWNLHDRITPYQYFAEKLVEDFSLELDKCRPLVQQIAHSIEEQVADYYPHIYMEEEPLDPHLPYSAYKNDEMRVLIKLHITVGQHTLVDQFEWEINNPWNSPEDFAEQMTKDLSLAGEFNTAIAHSIREQCQLFTRSLYLTGHPFDGRPVEDGDIQDNFLPSPAPSSFRPYQAAKDFTPYLYELNENDLEKTELSISRAQRLQKRATNRRGGPALPDLKDRQRTIRSLVVSSVIPGSAQTLEESRIFQMPRTRRSGRGAGQRDGFDDSDDDDSDASAPDSPAIPSYLLQGTARTRGMRGAASAAQAAMRANLHGLNARSATPEVHHEPRSRRREIREESEEELPDKLIVKLKINPRKLRDWWRTVRAKERGTSHGSPFVSNSQLGAGNRSASGTPTRASAAPPSNQPQLGAVDAPHPLPPGYTPVSR</sequence>
<proteinExistence type="inferred from homology"/>
<evidence type="ECO:0000256" key="5">
    <source>
        <dbReference type="ARBA" id="ARBA00023242"/>
    </source>
</evidence>
<keyword evidence="5" id="KW-0539">Nucleus</keyword>
<dbReference type="InterPro" id="IPR006939">
    <property type="entry name" value="SNF5"/>
</dbReference>
<evidence type="ECO:0000313" key="8">
    <source>
        <dbReference type="Proteomes" id="UP000053317"/>
    </source>
</evidence>
<name>A0A0G2H476_PHACM</name>
<evidence type="ECO:0000256" key="1">
    <source>
        <dbReference type="ARBA" id="ARBA00004123"/>
    </source>
</evidence>
<evidence type="ECO:0000313" key="7">
    <source>
        <dbReference type="EMBL" id="KKY23565.1"/>
    </source>
</evidence>
<feature type="compositionally biased region" description="Polar residues" evidence="6">
    <location>
        <begin position="13"/>
        <end position="48"/>
    </location>
</feature>
<dbReference type="AlphaFoldDB" id="A0A0G2H476"/>
<gene>
    <name evidence="7" type="ORF">UCRPC4_g02828</name>
</gene>
<comment type="subcellular location">
    <subcellularLocation>
        <location evidence="1">Nucleus</location>
    </subcellularLocation>
</comment>
<evidence type="ECO:0000256" key="2">
    <source>
        <dbReference type="ARBA" id="ARBA00010239"/>
    </source>
</evidence>
<feature type="region of interest" description="Disordered" evidence="6">
    <location>
        <begin position="447"/>
        <end position="466"/>
    </location>
</feature>
<keyword evidence="4" id="KW-0804">Transcription</keyword>
<dbReference type="Proteomes" id="UP000053317">
    <property type="component" value="Unassembled WGS sequence"/>
</dbReference>
<dbReference type="OrthoDB" id="515064at2759"/>
<keyword evidence="3" id="KW-0805">Transcription regulation</keyword>
<reference evidence="7 8" key="2">
    <citation type="submission" date="2015-05" db="EMBL/GenBank/DDBJ databases">
        <authorList>
            <person name="Morales-Cruz A."/>
            <person name="Amrine K.C."/>
            <person name="Cantu D."/>
        </authorList>
    </citation>
    <scope>NUCLEOTIDE SEQUENCE [LARGE SCALE GENOMIC DNA]</scope>
    <source>
        <strain evidence="7">UCRPC4</strain>
    </source>
</reference>
<feature type="compositionally biased region" description="Polar residues" evidence="6">
    <location>
        <begin position="64"/>
        <end position="87"/>
    </location>
</feature>
<feature type="region of interest" description="Disordered" evidence="6">
    <location>
        <begin position="487"/>
        <end position="532"/>
    </location>
</feature>
<feature type="region of interest" description="Disordered" evidence="6">
    <location>
        <begin position="615"/>
        <end position="673"/>
    </location>
</feature>
<dbReference type="Pfam" id="PF04855">
    <property type="entry name" value="SNF5"/>
    <property type="match status" value="1"/>
</dbReference>
<feature type="region of interest" description="Disordered" evidence="6">
    <location>
        <begin position="560"/>
        <end position="588"/>
    </location>
</feature>
<evidence type="ECO:0000256" key="6">
    <source>
        <dbReference type="SAM" id="MobiDB-lite"/>
    </source>
</evidence>
<evidence type="ECO:0000256" key="3">
    <source>
        <dbReference type="ARBA" id="ARBA00023015"/>
    </source>
</evidence>
<accession>A0A0G2H476</accession>
<comment type="similarity">
    <text evidence="2">Belongs to the SNF5 family.</text>
</comment>